<accession>A0A086ZTT0</accession>
<organism evidence="1 2">
    <name type="scientific">Bifidobacterium biavatii DSM 23969</name>
    <dbReference type="NCBI Taxonomy" id="1437608"/>
    <lineage>
        <taxon>Bacteria</taxon>
        <taxon>Bacillati</taxon>
        <taxon>Actinomycetota</taxon>
        <taxon>Actinomycetes</taxon>
        <taxon>Bifidobacteriales</taxon>
        <taxon>Bifidobacteriaceae</taxon>
        <taxon>Bifidobacterium</taxon>
    </lineage>
</organism>
<keyword evidence="2" id="KW-1185">Reference proteome</keyword>
<dbReference type="eggNOG" id="ENOG50322Y3">
    <property type="taxonomic scope" value="Bacteria"/>
</dbReference>
<dbReference type="EMBL" id="JGYN01000019">
    <property type="protein sequence ID" value="KFI49930.1"/>
    <property type="molecule type" value="Genomic_DNA"/>
</dbReference>
<gene>
    <name evidence="1" type="ORF">BBIA_1852</name>
</gene>
<proteinExistence type="predicted"/>
<dbReference type="OrthoDB" id="9953869at2"/>
<comment type="caution">
    <text evidence="1">The sequence shown here is derived from an EMBL/GenBank/DDBJ whole genome shotgun (WGS) entry which is preliminary data.</text>
</comment>
<dbReference type="STRING" id="1437608.GCA_000771645_02138"/>
<reference evidence="1 2" key="1">
    <citation type="submission" date="2014-03" db="EMBL/GenBank/DDBJ databases">
        <title>Genomics of Bifidobacteria.</title>
        <authorList>
            <person name="Ventura M."/>
            <person name="Milani C."/>
            <person name="Lugli G.A."/>
        </authorList>
    </citation>
    <scope>NUCLEOTIDE SEQUENCE [LARGE SCALE GENOMIC DNA]</scope>
    <source>
        <strain evidence="1 2">DSM 23969</strain>
    </source>
</reference>
<evidence type="ECO:0000313" key="2">
    <source>
        <dbReference type="Proteomes" id="UP000029108"/>
    </source>
</evidence>
<dbReference type="Proteomes" id="UP000029108">
    <property type="component" value="Unassembled WGS sequence"/>
</dbReference>
<dbReference type="RefSeq" id="WP_051923879.1">
    <property type="nucleotide sequence ID" value="NZ_JDUU01000040.1"/>
</dbReference>
<name>A0A086ZTT0_9BIFI</name>
<evidence type="ECO:0000313" key="1">
    <source>
        <dbReference type="EMBL" id="KFI49930.1"/>
    </source>
</evidence>
<sequence length="107" mass="12141">MSDTTSILERTALAGCLPPYSAAAKEMRRDLRADGVNVTLNNVPLHNREAWTLHEAAKVWSVDYHALLVAANSGLLITFRPLTRRGTKSWRRVTRKAMEEYLGRFEE</sequence>
<dbReference type="AlphaFoldDB" id="A0A086ZTT0"/>
<protein>
    <submittedName>
        <fullName evidence="1">Uncharacterized protein</fullName>
    </submittedName>
</protein>